<organism evidence="9 10">
    <name type="scientific">Mollisia scopiformis</name>
    <name type="common">Conifer needle endophyte fungus</name>
    <name type="synonym">Phialocephala scopiformis</name>
    <dbReference type="NCBI Taxonomy" id="149040"/>
    <lineage>
        <taxon>Eukaryota</taxon>
        <taxon>Fungi</taxon>
        <taxon>Dikarya</taxon>
        <taxon>Ascomycota</taxon>
        <taxon>Pezizomycotina</taxon>
        <taxon>Leotiomycetes</taxon>
        <taxon>Helotiales</taxon>
        <taxon>Mollisiaceae</taxon>
        <taxon>Mollisia</taxon>
    </lineage>
</organism>
<dbReference type="RefSeq" id="XP_018068498.1">
    <property type="nucleotide sequence ID" value="XM_018209536.1"/>
</dbReference>
<feature type="domain" description="C2H2-type" evidence="8">
    <location>
        <begin position="25"/>
        <end position="54"/>
    </location>
</feature>
<dbReference type="KEGG" id="psco:LY89DRAFT_589497"/>
<dbReference type="EMBL" id="KQ947420">
    <property type="protein sequence ID" value="KUJ14143.1"/>
    <property type="molecule type" value="Genomic_DNA"/>
</dbReference>
<gene>
    <name evidence="9" type="ORF">LY89DRAFT_589497</name>
</gene>
<dbReference type="SMART" id="SM00355">
    <property type="entry name" value="ZnF_C2H2"/>
    <property type="match status" value="4"/>
</dbReference>
<dbReference type="InterPro" id="IPR013087">
    <property type="entry name" value="Znf_C2H2_type"/>
</dbReference>
<dbReference type="GO" id="GO:0000785">
    <property type="term" value="C:chromatin"/>
    <property type="evidence" value="ECO:0007669"/>
    <property type="project" value="TreeGrafter"/>
</dbReference>
<dbReference type="PANTHER" id="PTHR14003:SF19">
    <property type="entry name" value="YY2 TRANSCRIPTION FACTOR"/>
    <property type="match status" value="1"/>
</dbReference>
<dbReference type="GO" id="GO:0008270">
    <property type="term" value="F:zinc ion binding"/>
    <property type="evidence" value="ECO:0007669"/>
    <property type="project" value="UniProtKB-KW"/>
</dbReference>
<dbReference type="FunFam" id="3.30.160.60:FF:000016">
    <property type="entry name" value="zinc finger protein 37 homolog"/>
    <property type="match status" value="1"/>
</dbReference>
<dbReference type="GeneID" id="28819262"/>
<feature type="domain" description="C2H2-type" evidence="8">
    <location>
        <begin position="55"/>
        <end position="84"/>
    </location>
</feature>
<evidence type="ECO:0000256" key="1">
    <source>
        <dbReference type="ARBA" id="ARBA00022723"/>
    </source>
</evidence>
<dbReference type="GO" id="GO:0005667">
    <property type="term" value="C:transcription regulator complex"/>
    <property type="evidence" value="ECO:0007669"/>
    <property type="project" value="TreeGrafter"/>
</dbReference>
<feature type="compositionally biased region" description="Basic and acidic residues" evidence="7">
    <location>
        <begin position="187"/>
        <end position="197"/>
    </location>
</feature>
<evidence type="ECO:0000313" key="10">
    <source>
        <dbReference type="Proteomes" id="UP000070700"/>
    </source>
</evidence>
<accession>A0A194X1S0</accession>
<dbReference type="PROSITE" id="PS50157">
    <property type="entry name" value="ZINC_FINGER_C2H2_2"/>
    <property type="match status" value="4"/>
</dbReference>
<dbReference type="InterPro" id="IPR036236">
    <property type="entry name" value="Znf_C2H2_sf"/>
</dbReference>
<dbReference type="Gene3D" id="3.30.160.60">
    <property type="entry name" value="Classic Zinc Finger"/>
    <property type="match status" value="4"/>
</dbReference>
<proteinExistence type="predicted"/>
<dbReference type="FunFam" id="3.30.160.60:FF:000072">
    <property type="entry name" value="zinc finger protein 143 isoform X1"/>
    <property type="match status" value="2"/>
</dbReference>
<evidence type="ECO:0000256" key="4">
    <source>
        <dbReference type="ARBA" id="ARBA00022833"/>
    </source>
</evidence>
<keyword evidence="10" id="KW-1185">Reference proteome</keyword>
<dbReference type="AlphaFoldDB" id="A0A194X1S0"/>
<evidence type="ECO:0000256" key="2">
    <source>
        <dbReference type="ARBA" id="ARBA00022737"/>
    </source>
</evidence>
<evidence type="ECO:0000313" key="9">
    <source>
        <dbReference type="EMBL" id="KUJ14143.1"/>
    </source>
</evidence>
<dbReference type="GO" id="GO:0000978">
    <property type="term" value="F:RNA polymerase II cis-regulatory region sequence-specific DNA binding"/>
    <property type="evidence" value="ECO:0007669"/>
    <property type="project" value="TreeGrafter"/>
</dbReference>
<feature type="region of interest" description="Disordered" evidence="7">
    <location>
        <begin position="1"/>
        <end position="22"/>
    </location>
</feature>
<protein>
    <recommendedName>
        <fullName evidence="5">C2H2 type master regulator of conidiophore development brlA</fullName>
    </recommendedName>
</protein>
<dbReference type="PROSITE" id="PS00028">
    <property type="entry name" value="ZINC_FINGER_C2H2_1"/>
    <property type="match status" value="4"/>
</dbReference>
<evidence type="ECO:0000256" key="7">
    <source>
        <dbReference type="SAM" id="MobiDB-lite"/>
    </source>
</evidence>
<evidence type="ECO:0000259" key="8">
    <source>
        <dbReference type="PROSITE" id="PS50157"/>
    </source>
</evidence>
<evidence type="ECO:0000256" key="5">
    <source>
        <dbReference type="ARBA" id="ARBA00044085"/>
    </source>
</evidence>
<keyword evidence="1" id="KW-0479">Metal-binding</keyword>
<reference evidence="9 10" key="1">
    <citation type="submission" date="2015-10" db="EMBL/GenBank/DDBJ databases">
        <title>Full genome of DAOMC 229536 Phialocephala scopiformis, a fungal endophyte of spruce producing the potent anti-insectan compound rugulosin.</title>
        <authorList>
            <consortium name="DOE Joint Genome Institute"/>
            <person name="Walker A.K."/>
            <person name="Frasz S.L."/>
            <person name="Seifert K.A."/>
            <person name="Miller J.D."/>
            <person name="Mondo S.J."/>
            <person name="Labutti K."/>
            <person name="Lipzen A."/>
            <person name="Dockter R."/>
            <person name="Kennedy M."/>
            <person name="Grigoriev I.V."/>
            <person name="Spatafora J.W."/>
        </authorList>
    </citation>
    <scope>NUCLEOTIDE SEQUENCE [LARGE SCALE GENOMIC DNA]</scope>
    <source>
        <strain evidence="9 10">CBS 120377</strain>
    </source>
</reference>
<evidence type="ECO:0000256" key="6">
    <source>
        <dbReference type="PROSITE-ProRule" id="PRU00042"/>
    </source>
</evidence>
<name>A0A194X1S0_MOLSC</name>
<feature type="compositionally biased region" description="Polar residues" evidence="7">
    <location>
        <begin position="7"/>
        <end position="22"/>
    </location>
</feature>
<dbReference type="Proteomes" id="UP000070700">
    <property type="component" value="Unassembled WGS sequence"/>
</dbReference>
<dbReference type="STRING" id="149040.A0A194X1S0"/>
<dbReference type="InParanoid" id="A0A194X1S0"/>
<keyword evidence="3 6" id="KW-0863">Zinc-finger</keyword>
<dbReference type="SUPFAM" id="SSF57667">
    <property type="entry name" value="beta-beta-alpha zinc fingers"/>
    <property type="match status" value="2"/>
</dbReference>
<keyword evidence="2" id="KW-0677">Repeat</keyword>
<feature type="domain" description="C2H2-type" evidence="8">
    <location>
        <begin position="115"/>
        <end position="141"/>
    </location>
</feature>
<dbReference type="PANTHER" id="PTHR14003">
    <property type="entry name" value="TRANSCRIPTIONAL REPRESSOR PROTEIN YY"/>
    <property type="match status" value="1"/>
</dbReference>
<dbReference type="GO" id="GO:0000981">
    <property type="term" value="F:DNA-binding transcription factor activity, RNA polymerase II-specific"/>
    <property type="evidence" value="ECO:0007669"/>
    <property type="project" value="UniProtKB-ARBA"/>
</dbReference>
<sequence length="209" mass="24108">MKVIHTRIQSTTPQKSASTSQGKPYKCNVGNCTKSFKSRYDLREHYRTHTGEKPYQCTKSGCDSKFSALGNLKTHERQHTNERPYKCEKCDWAFTRKFTLTVHQKTHELIRPSYYVCPLDYCFKQFRRLGNLKTHHNKTHAVTIGRLTDQFASIKDGDIESAADKDKELWDYFTNLYKNSSKGMKLRGKDREVKGADGGHSMVGTGREN</sequence>
<feature type="region of interest" description="Disordered" evidence="7">
    <location>
        <begin position="187"/>
        <end position="209"/>
    </location>
</feature>
<keyword evidence="4" id="KW-0862">Zinc</keyword>
<dbReference type="OrthoDB" id="427030at2759"/>
<feature type="domain" description="C2H2-type" evidence="8">
    <location>
        <begin position="85"/>
        <end position="112"/>
    </location>
</feature>
<evidence type="ECO:0000256" key="3">
    <source>
        <dbReference type="ARBA" id="ARBA00022771"/>
    </source>
</evidence>
<dbReference type="Pfam" id="PF00096">
    <property type="entry name" value="zf-C2H2"/>
    <property type="match status" value="3"/>
</dbReference>